<keyword evidence="2 5" id="KW-0547">Nucleotide-binding</keyword>
<dbReference type="PANTHER" id="PTHR11659">
    <property type="entry name" value="GLUTAMYL-TRNA GLN AMIDOTRANSFERASE SUBUNIT B MITOCHONDRIAL AND PROKARYOTIC PET112-RELATED"/>
    <property type="match status" value="1"/>
</dbReference>
<evidence type="ECO:0000256" key="3">
    <source>
        <dbReference type="ARBA" id="ARBA00022840"/>
    </source>
</evidence>
<dbReference type="SUPFAM" id="SSF55931">
    <property type="entry name" value="Glutamine synthetase/guanido kinase"/>
    <property type="match status" value="1"/>
</dbReference>
<comment type="caution">
    <text evidence="8">The sequence shown here is derived from an EMBL/GenBank/DDBJ whole genome shotgun (WGS) entry which is preliminary data.</text>
</comment>
<dbReference type="GO" id="GO:0030956">
    <property type="term" value="C:glutamyl-tRNA(Gln) amidotransferase complex"/>
    <property type="evidence" value="ECO:0007669"/>
    <property type="project" value="UniProtKB-UniRule"/>
</dbReference>
<accession>A0A0F2M376</accession>
<name>A0A0F2M376_SPOSC</name>
<dbReference type="GO" id="GO:0032543">
    <property type="term" value="P:mitochondrial translation"/>
    <property type="evidence" value="ECO:0007669"/>
    <property type="project" value="UniProtKB-UniRule"/>
</dbReference>
<dbReference type="AlphaFoldDB" id="A0A0F2M376"/>
<comment type="catalytic activity">
    <reaction evidence="5">
        <text>L-glutamyl-tRNA(Gln) + L-glutamine + ATP + H2O = L-glutaminyl-tRNA(Gln) + L-glutamate + ADP + phosphate + H(+)</text>
        <dbReference type="Rhea" id="RHEA:17521"/>
        <dbReference type="Rhea" id="RHEA-COMP:9681"/>
        <dbReference type="Rhea" id="RHEA-COMP:9684"/>
        <dbReference type="ChEBI" id="CHEBI:15377"/>
        <dbReference type="ChEBI" id="CHEBI:15378"/>
        <dbReference type="ChEBI" id="CHEBI:29985"/>
        <dbReference type="ChEBI" id="CHEBI:30616"/>
        <dbReference type="ChEBI" id="CHEBI:43474"/>
        <dbReference type="ChEBI" id="CHEBI:58359"/>
        <dbReference type="ChEBI" id="CHEBI:78520"/>
        <dbReference type="ChEBI" id="CHEBI:78521"/>
        <dbReference type="ChEBI" id="CHEBI:456216"/>
    </reaction>
</comment>
<dbReference type="GO" id="GO:0005524">
    <property type="term" value="F:ATP binding"/>
    <property type="evidence" value="ECO:0007669"/>
    <property type="project" value="UniProtKB-KW"/>
</dbReference>
<dbReference type="KEGG" id="ssck:SPSK_04076"/>
<keyword evidence="8" id="KW-0808">Transferase</keyword>
<dbReference type="InterPro" id="IPR017958">
    <property type="entry name" value="Gln-tRNA_amidoTrfase_suB_CS"/>
</dbReference>
<feature type="region of interest" description="Disordered" evidence="6">
    <location>
        <begin position="72"/>
        <end position="95"/>
    </location>
</feature>
<dbReference type="GO" id="GO:0005739">
    <property type="term" value="C:mitochondrion"/>
    <property type="evidence" value="ECO:0007669"/>
    <property type="project" value="UniProtKB-SubCell"/>
</dbReference>
<gene>
    <name evidence="8" type="ORF">SPSK_04076</name>
</gene>
<evidence type="ECO:0000256" key="6">
    <source>
        <dbReference type="SAM" id="MobiDB-lite"/>
    </source>
</evidence>
<keyword evidence="5" id="KW-0496">Mitochondrion</keyword>
<dbReference type="GeneID" id="27666164"/>
<dbReference type="PROSITE" id="PS01234">
    <property type="entry name" value="GATB"/>
    <property type="match status" value="1"/>
</dbReference>
<dbReference type="PANTHER" id="PTHR11659:SF0">
    <property type="entry name" value="GLUTAMYL-TRNA(GLN) AMIDOTRANSFERASE SUBUNIT B, MITOCHONDRIAL"/>
    <property type="match status" value="1"/>
</dbReference>
<dbReference type="GO" id="GO:0050567">
    <property type="term" value="F:glutaminyl-tRNA synthase (glutamine-hydrolyzing) activity"/>
    <property type="evidence" value="ECO:0007669"/>
    <property type="project" value="UniProtKB-UniRule"/>
</dbReference>
<keyword evidence="4 5" id="KW-0648">Protein biosynthesis</keyword>
<proteinExistence type="inferred from homology"/>
<dbReference type="VEuPathDB" id="FungiDB:SPSK_04076"/>
<dbReference type="RefSeq" id="XP_016586235.1">
    <property type="nucleotide sequence ID" value="XM_016730887.1"/>
</dbReference>
<evidence type="ECO:0000259" key="7">
    <source>
        <dbReference type="Pfam" id="PF02934"/>
    </source>
</evidence>
<dbReference type="Pfam" id="PF02934">
    <property type="entry name" value="GatB_N"/>
    <property type="match status" value="1"/>
</dbReference>
<dbReference type="EC" id="6.3.5.-" evidence="5"/>
<comment type="similarity">
    <text evidence="5">Belongs to the GatB/GatE family. GatB subfamily.</text>
</comment>
<dbReference type="InterPro" id="IPR017959">
    <property type="entry name" value="Asn/Gln-tRNA_amidoTrfase_suB/E"/>
</dbReference>
<dbReference type="HAMAP" id="MF_00121">
    <property type="entry name" value="GatB"/>
    <property type="match status" value="1"/>
</dbReference>
<dbReference type="OrthoDB" id="1722066at2759"/>
<evidence type="ECO:0000313" key="8">
    <source>
        <dbReference type="EMBL" id="KJR83559.1"/>
    </source>
</evidence>
<evidence type="ECO:0000256" key="4">
    <source>
        <dbReference type="ARBA" id="ARBA00022917"/>
    </source>
</evidence>
<dbReference type="InterPro" id="IPR004413">
    <property type="entry name" value="GatB"/>
</dbReference>
<reference evidence="8 9" key="2">
    <citation type="journal article" date="2015" name="Eukaryot. Cell">
        <title>Asexual propagation of a virulent clone complex in a human and feline outbreak of sporotrichosis.</title>
        <authorList>
            <person name="Teixeira Mde M."/>
            <person name="Rodrigues A.M."/>
            <person name="Tsui C.K."/>
            <person name="de Almeida L.G."/>
            <person name="Van Diepeningen A.D."/>
            <person name="van den Ende B.G."/>
            <person name="Fernandes G.F."/>
            <person name="Kano R."/>
            <person name="Hamelin R.C."/>
            <person name="Lopes-Bezerra L.M."/>
            <person name="Vasconcelos A.T."/>
            <person name="de Hoog S."/>
            <person name="de Camargo Z.P."/>
            <person name="Felipe M.S."/>
        </authorList>
    </citation>
    <scope>NUCLEOTIDE SEQUENCE [LARGE SCALE GENOMIC DNA]</scope>
    <source>
        <strain evidence="8 9">1099-18</strain>
    </source>
</reference>
<protein>
    <recommendedName>
        <fullName evidence="5">Glutamyl-tRNA(Gln) amidotransferase subunit B, mitochondrial</fullName>
        <shortName evidence="5">Glu-AdT subunit B</shortName>
        <ecNumber evidence="5">6.3.5.-</ecNumber>
    </recommendedName>
</protein>
<feature type="compositionally biased region" description="Low complexity" evidence="6">
    <location>
        <begin position="80"/>
        <end position="93"/>
    </location>
</feature>
<reference evidence="8 9" key="1">
    <citation type="journal article" date="2014" name="BMC Genomics">
        <title>Comparative genomics of the major fungal agents of human and animal Sporotrichosis: Sporothrix schenckii and Sporothrix brasiliensis.</title>
        <authorList>
            <person name="Teixeira M.M."/>
            <person name="de Almeida L.G."/>
            <person name="Kubitschek-Barreira P."/>
            <person name="Alves F.L."/>
            <person name="Kioshima E.S."/>
            <person name="Abadio A.K."/>
            <person name="Fernandes L."/>
            <person name="Derengowski L.S."/>
            <person name="Ferreira K.S."/>
            <person name="Souza R.C."/>
            <person name="Ruiz J.C."/>
            <person name="de Andrade N.C."/>
            <person name="Paes H.C."/>
            <person name="Nicola A.M."/>
            <person name="Albuquerque P."/>
            <person name="Gerber A.L."/>
            <person name="Martins V.P."/>
            <person name="Peconick L.D."/>
            <person name="Neto A.V."/>
            <person name="Chaucanez C.B."/>
            <person name="Silva P.A."/>
            <person name="Cunha O.L."/>
            <person name="de Oliveira F.F."/>
            <person name="dos Santos T.C."/>
            <person name="Barros A.L."/>
            <person name="Soares M.A."/>
            <person name="de Oliveira L.M."/>
            <person name="Marini M.M."/>
            <person name="Villalobos-Duno H."/>
            <person name="Cunha M.M."/>
            <person name="de Hoog S."/>
            <person name="da Silveira J.F."/>
            <person name="Henrissat B."/>
            <person name="Nino-Vega G.A."/>
            <person name="Cisalpino P.S."/>
            <person name="Mora-Montes H.M."/>
            <person name="Almeida S.R."/>
            <person name="Stajich J.E."/>
            <person name="Lopes-Bezerra L.M."/>
            <person name="Vasconcelos A.T."/>
            <person name="Felipe M.S."/>
        </authorList>
    </citation>
    <scope>NUCLEOTIDE SEQUENCE [LARGE SCALE GENOMIC DNA]</scope>
    <source>
        <strain evidence="8 9">1099-18</strain>
    </source>
</reference>
<organism evidence="8 9">
    <name type="scientific">Sporothrix schenckii 1099-18</name>
    <dbReference type="NCBI Taxonomy" id="1397361"/>
    <lineage>
        <taxon>Eukaryota</taxon>
        <taxon>Fungi</taxon>
        <taxon>Dikarya</taxon>
        <taxon>Ascomycota</taxon>
        <taxon>Pezizomycotina</taxon>
        <taxon>Sordariomycetes</taxon>
        <taxon>Sordariomycetidae</taxon>
        <taxon>Ophiostomatales</taxon>
        <taxon>Ophiostomataceae</taxon>
        <taxon>Sporothrix</taxon>
    </lineage>
</organism>
<dbReference type="Proteomes" id="UP000033710">
    <property type="component" value="Unassembled WGS sequence"/>
</dbReference>
<evidence type="ECO:0000256" key="2">
    <source>
        <dbReference type="ARBA" id="ARBA00022741"/>
    </source>
</evidence>
<dbReference type="GO" id="GO:0070681">
    <property type="term" value="P:glutaminyl-tRNAGln biosynthesis via transamidation"/>
    <property type="evidence" value="ECO:0007669"/>
    <property type="project" value="UniProtKB-UniRule"/>
</dbReference>
<dbReference type="EMBL" id="AXCR01000010">
    <property type="protein sequence ID" value="KJR83559.1"/>
    <property type="molecule type" value="Genomic_DNA"/>
</dbReference>
<comment type="subcellular location">
    <subcellularLocation>
        <location evidence="5">Mitochondrion</location>
    </subcellularLocation>
</comment>
<sequence>MAGLPARPLGRCLFRGRSARRTLLWAGGCPQCRPLLAFRHDRFSSTSTTSPTTTTPPTRALPVSLRKQIKDETKARKAKAAQQKGSAAGSGLAHRGQTVPGWELTVGIEIHAQLNTAHKLFSSAQATSPLSESEPNAPAHVAFFDVALPGAQPIFQPATLIPAIRAALALGCTIQPVSRFDRKHYFHWDQPAGYQLTQYYEPLARDGHVDLYGDRDGIAAEDGDHVRVAIVQVQMEQDTAKTVAQPGGVHWLDYNRVGMPLVEIITAPQLHHPATAAAFVRKVQQLLVAVDACTSGLEAGGLRADVNVSVRRVAGGDSERGEDKADTERLGVRTEIKNLNSFRAVEDAIIAERNRQIAAIMAAEAAGHVSPRDAIVSETRGWTPPAFAGDEGKTHRLRGKEGEVDYRYMPDPDLGPVVIDEALVRFLQLTLGASPDAEMDDLIDNFGLSPTDVAALMALDGGGRAQYYYDVVEAVEQRLAAATGAAPGVEVRAFVANWVLHQLGRLTSDRHASVNIGDDAAASTTATATTTTSLDMTPEGRCRIPVACLADILAYRYQGRITAGVAKELLFAVFRGDVTDTDGGPSVTDAIAAERLWFDEISADEYAALAQEAIADEAKTLKQFASPAAQKKYPHGKLQYLVGKLLRLGPEGRTDPQNAEAAVRAAVARWVEDSQRHTA</sequence>
<dbReference type="InterPro" id="IPR014746">
    <property type="entry name" value="Gln_synth/guanido_kin_cat_dom"/>
</dbReference>
<dbReference type="GO" id="GO:0016740">
    <property type="term" value="F:transferase activity"/>
    <property type="evidence" value="ECO:0007669"/>
    <property type="project" value="UniProtKB-KW"/>
</dbReference>
<evidence type="ECO:0000256" key="5">
    <source>
        <dbReference type="HAMAP-Rule" id="MF_03147"/>
    </source>
</evidence>
<feature type="domain" description="Aspartyl/Glutamyl-tRNA(Gln) amidotransferase subunit B/E catalytic" evidence="7">
    <location>
        <begin position="105"/>
        <end position="424"/>
    </location>
</feature>
<comment type="subunit">
    <text evidence="5">Subunit of the heterotrimeric GatCAB amidotransferase (AdT) complex, composed of A, B and C subunits.</text>
</comment>
<dbReference type="InterPro" id="IPR006075">
    <property type="entry name" value="Asn/Gln-tRNA_Trfase_suB/E_cat"/>
</dbReference>
<keyword evidence="1 5" id="KW-0436">Ligase</keyword>
<evidence type="ECO:0000313" key="9">
    <source>
        <dbReference type="Proteomes" id="UP000033710"/>
    </source>
</evidence>
<evidence type="ECO:0000256" key="1">
    <source>
        <dbReference type="ARBA" id="ARBA00022598"/>
    </source>
</evidence>
<comment type="function">
    <text evidence="5">Allows the formation of correctly charged Gln-tRNA(Gln) through the transamidation of misacylated Glu-tRNA(Gln) in the mitochondria. The reaction takes place in the presence of glutamine and ATP through an activated gamma-phospho-Glu-tRNA(Gln).</text>
</comment>
<keyword evidence="3 5" id="KW-0067">ATP-binding</keyword>